<dbReference type="HOGENOM" id="CLU_1637600_0_0_1"/>
<dbReference type="InParanoid" id="D2A5K6"/>
<dbReference type="OrthoDB" id="6731177at2759"/>
<protein>
    <submittedName>
        <fullName evidence="2">Uncharacterized protein</fullName>
    </submittedName>
</protein>
<keyword evidence="3" id="KW-1185">Reference proteome</keyword>
<evidence type="ECO:0000313" key="3">
    <source>
        <dbReference type="Proteomes" id="UP000007266"/>
    </source>
</evidence>
<dbReference type="EMBL" id="KQ971345">
    <property type="protein sequence ID" value="EFA05061.1"/>
    <property type="molecule type" value="Genomic_DNA"/>
</dbReference>
<accession>D2A5K6</accession>
<feature type="chain" id="PRO_5003028377" evidence="1">
    <location>
        <begin position="17"/>
        <end position="162"/>
    </location>
</feature>
<organism evidence="2 3">
    <name type="scientific">Tribolium castaneum</name>
    <name type="common">Red flour beetle</name>
    <dbReference type="NCBI Taxonomy" id="7070"/>
    <lineage>
        <taxon>Eukaryota</taxon>
        <taxon>Metazoa</taxon>
        <taxon>Ecdysozoa</taxon>
        <taxon>Arthropoda</taxon>
        <taxon>Hexapoda</taxon>
        <taxon>Insecta</taxon>
        <taxon>Pterygota</taxon>
        <taxon>Neoptera</taxon>
        <taxon>Endopterygota</taxon>
        <taxon>Coleoptera</taxon>
        <taxon>Polyphaga</taxon>
        <taxon>Cucujiformia</taxon>
        <taxon>Tenebrionidae</taxon>
        <taxon>Tenebrionidae incertae sedis</taxon>
        <taxon>Tribolium</taxon>
    </lineage>
</organism>
<dbReference type="KEGG" id="tca:658802"/>
<dbReference type="Proteomes" id="UP000007266">
    <property type="component" value="Linkage group 6"/>
</dbReference>
<gene>
    <name evidence="2" type="primary">AUGUSTUS-3.0.2_15156</name>
    <name evidence="2" type="ORF">TcasGA2_TC015156</name>
</gene>
<name>D2A5K6_TRICA</name>
<evidence type="ECO:0000313" key="2">
    <source>
        <dbReference type="EMBL" id="EFA05061.1"/>
    </source>
</evidence>
<keyword evidence="1" id="KW-0732">Signal</keyword>
<reference evidence="2 3" key="1">
    <citation type="journal article" date="2008" name="Nature">
        <title>The genome of the model beetle and pest Tribolium castaneum.</title>
        <authorList>
            <consortium name="Tribolium Genome Sequencing Consortium"/>
            <person name="Richards S."/>
            <person name="Gibbs R.A."/>
            <person name="Weinstock G.M."/>
            <person name="Brown S.J."/>
            <person name="Denell R."/>
            <person name="Beeman R.W."/>
            <person name="Gibbs R."/>
            <person name="Beeman R.W."/>
            <person name="Brown S.J."/>
            <person name="Bucher G."/>
            <person name="Friedrich M."/>
            <person name="Grimmelikhuijzen C.J."/>
            <person name="Klingler M."/>
            <person name="Lorenzen M."/>
            <person name="Richards S."/>
            <person name="Roth S."/>
            <person name="Schroder R."/>
            <person name="Tautz D."/>
            <person name="Zdobnov E.M."/>
            <person name="Muzny D."/>
            <person name="Gibbs R.A."/>
            <person name="Weinstock G.M."/>
            <person name="Attaway T."/>
            <person name="Bell S."/>
            <person name="Buhay C.J."/>
            <person name="Chandrabose M.N."/>
            <person name="Chavez D."/>
            <person name="Clerk-Blankenburg K.P."/>
            <person name="Cree A."/>
            <person name="Dao M."/>
            <person name="Davis C."/>
            <person name="Chacko J."/>
            <person name="Dinh H."/>
            <person name="Dugan-Rocha S."/>
            <person name="Fowler G."/>
            <person name="Garner T.T."/>
            <person name="Garnes J."/>
            <person name="Gnirke A."/>
            <person name="Hawes A."/>
            <person name="Hernandez J."/>
            <person name="Hines S."/>
            <person name="Holder M."/>
            <person name="Hume J."/>
            <person name="Jhangiani S.N."/>
            <person name="Joshi V."/>
            <person name="Khan Z.M."/>
            <person name="Jackson L."/>
            <person name="Kovar C."/>
            <person name="Kowis A."/>
            <person name="Lee S."/>
            <person name="Lewis L.R."/>
            <person name="Margolis J."/>
            <person name="Morgan M."/>
            <person name="Nazareth L.V."/>
            <person name="Nguyen N."/>
            <person name="Okwuonu G."/>
            <person name="Parker D."/>
            <person name="Richards S."/>
            <person name="Ruiz S.J."/>
            <person name="Santibanez J."/>
            <person name="Savard J."/>
            <person name="Scherer S.E."/>
            <person name="Schneider B."/>
            <person name="Sodergren E."/>
            <person name="Tautz D."/>
            <person name="Vattahil S."/>
            <person name="Villasana D."/>
            <person name="White C.S."/>
            <person name="Wright R."/>
            <person name="Park Y."/>
            <person name="Beeman R.W."/>
            <person name="Lord J."/>
            <person name="Oppert B."/>
            <person name="Lorenzen M."/>
            <person name="Brown S."/>
            <person name="Wang L."/>
            <person name="Savard J."/>
            <person name="Tautz D."/>
            <person name="Richards S."/>
            <person name="Weinstock G."/>
            <person name="Gibbs R.A."/>
            <person name="Liu Y."/>
            <person name="Worley K."/>
            <person name="Weinstock G."/>
            <person name="Elsik C.G."/>
            <person name="Reese J.T."/>
            <person name="Elhaik E."/>
            <person name="Landan G."/>
            <person name="Graur D."/>
            <person name="Arensburger P."/>
            <person name="Atkinson P."/>
            <person name="Beeman R.W."/>
            <person name="Beidler J."/>
            <person name="Brown S.J."/>
            <person name="Demuth J.P."/>
            <person name="Drury D.W."/>
            <person name="Du Y.Z."/>
            <person name="Fujiwara H."/>
            <person name="Lorenzen M."/>
            <person name="Maselli V."/>
            <person name="Osanai M."/>
            <person name="Park Y."/>
            <person name="Robertson H.M."/>
            <person name="Tu Z."/>
            <person name="Wang J.J."/>
            <person name="Wang S."/>
            <person name="Richards S."/>
            <person name="Song H."/>
            <person name="Zhang L."/>
            <person name="Sodergren E."/>
            <person name="Werner D."/>
            <person name="Stanke M."/>
            <person name="Morgenstern B."/>
            <person name="Solovyev V."/>
            <person name="Kosarev P."/>
            <person name="Brown G."/>
            <person name="Chen H.C."/>
            <person name="Ermolaeva O."/>
            <person name="Hlavina W."/>
            <person name="Kapustin Y."/>
            <person name="Kiryutin B."/>
            <person name="Kitts P."/>
            <person name="Maglott D."/>
            <person name="Pruitt K."/>
            <person name="Sapojnikov V."/>
            <person name="Souvorov A."/>
            <person name="Mackey A.J."/>
            <person name="Waterhouse R.M."/>
            <person name="Wyder S."/>
            <person name="Zdobnov E.M."/>
            <person name="Zdobnov E.M."/>
            <person name="Wyder S."/>
            <person name="Kriventseva E.V."/>
            <person name="Kadowaki T."/>
            <person name="Bork P."/>
            <person name="Aranda M."/>
            <person name="Bao R."/>
            <person name="Beermann A."/>
            <person name="Berns N."/>
            <person name="Bolognesi R."/>
            <person name="Bonneton F."/>
            <person name="Bopp D."/>
            <person name="Brown S.J."/>
            <person name="Bucher G."/>
            <person name="Butts T."/>
            <person name="Chaumot A."/>
            <person name="Denell R.E."/>
            <person name="Ferrier D.E."/>
            <person name="Friedrich M."/>
            <person name="Gordon C.M."/>
            <person name="Jindra M."/>
            <person name="Klingler M."/>
            <person name="Lan Q."/>
            <person name="Lattorff H.M."/>
            <person name="Laudet V."/>
            <person name="von Levetsow C."/>
            <person name="Liu Z."/>
            <person name="Lutz R."/>
            <person name="Lynch J.A."/>
            <person name="da Fonseca R.N."/>
            <person name="Posnien N."/>
            <person name="Reuter R."/>
            <person name="Roth S."/>
            <person name="Savard J."/>
            <person name="Schinko J.B."/>
            <person name="Schmitt C."/>
            <person name="Schoppmeier M."/>
            <person name="Schroder R."/>
            <person name="Shippy T.D."/>
            <person name="Simonnet F."/>
            <person name="Marques-Souza H."/>
            <person name="Tautz D."/>
            <person name="Tomoyasu Y."/>
            <person name="Trauner J."/>
            <person name="Van der Zee M."/>
            <person name="Vervoort M."/>
            <person name="Wittkopp N."/>
            <person name="Wimmer E.A."/>
            <person name="Yang X."/>
            <person name="Jones A.K."/>
            <person name="Sattelle D.B."/>
            <person name="Ebert P.R."/>
            <person name="Nelson D."/>
            <person name="Scott J.G."/>
            <person name="Beeman R.W."/>
            <person name="Muthukrishnan S."/>
            <person name="Kramer K.J."/>
            <person name="Arakane Y."/>
            <person name="Beeman R.W."/>
            <person name="Zhu Q."/>
            <person name="Hogenkamp D."/>
            <person name="Dixit R."/>
            <person name="Oppert B."/>
            <person name="Jiang H."/>
            <person name="Zou Z."/>
            <person name="Marshall J."/>
            <person name="Elpidina E."/>
            <person name="Vinokurov K."/>
            <person name="Oppert C."/>
            <person name="Zou Z."/>
            <person name="Evans J."/>
            <person name="Lu Z."/>
            <person name="Zhao P."/>
            <person name="Sumathipala N."/>
            <person name="Altincicek B."/>
            <person name="Vilcinskas A."/>
            <person name="Williams M."/>
            <person name="Hultmark D."/>
            <person name="Hetru C."/>
            <person name="Jiang H."/>
            <person name="Grimmelikhuijzen C.J."/>
            <person name="Hauser F."/>
            <person name="Cazzamali G."/>
            <person name="Williamson M."/>
            <person name="Park Y."/>
            <person name="Li B."/>
            <person name="Tanaka Y."/>
            <person name="Predel R."/>
            <person name="Neupert S."/>
            <person name="Schachtner J."/>
            <person name="Verleyen P."/>
            <person name="Raible F."/>
            <person name="Bork P."/>
            <person name="Friedrich M."/>
            <person name="Walden K.K."/>
            <person name="Robertson H.M."/>
            <person name="Angeli S."/>
            <person name="Foret S."/>
            <person name="Bucher G."/>
            <person name="Schuetz S."/>
            <person name="Maleszka R."/>
            <person name="Wimmer E.A."/>
            <person name="Beeman R.W."/>
            <person name="Lorenzen M."/>
            <person name="Tomoyasu Y."/>
            <person name="Miller S.C."/>
            <person name="Grossmann D."/>
            <person name="Bucher G."/>
        </authorList>
    </citation>
    <scope>NUCLEOTIDE SEQUENCE [LARGE SCALE GENOMIC DNA]</scope>
    <source>
        <strain evidence="2 3">Georgia GA2</strain>
    </source>
</reference>
<evidence type="ECO:0000256" key="1">
    <source>
        <dbReference type="SAM" id="SignalP"/>
    </source>
</evidence>
<proteinExistence type="predicted"/>
<dbReference type="AlphaFoldDB" id="D2A5K6"/>
<sequence>MKIFVIFLGLLVAVTAQTEFPDFDEAPPGNFDVGTALLTSILGSEPVQNKLKIIFEIFDLKIRFIKLAAQVLTRHNLVLFRNFLDFVSRLCTFLMKFLPESEGETGATFLEALFPVVGLASPENPVNRVDRQAGNLTSFDEELLEKHKDEVDLVTKLIYNVP</sequence>
<reference evidence="2 3" key="2">
    <citation type="journal article" date="2010" name="Nucleic Acids Res.">
        <title>BeetleBase in 2010: revisions to provide comprehensive genomic information for Tribolium castaneum.</title>
        <authorList>
            <person name="Kim H.S."/>
            <person name="Murphy T."/>
            <person name="Xia J."/>
            <person name="Caragea D."/>
            <person name="Park Y."/>
            <person name="Beeman R.W."/>
            <person name="Lorenzen M.D."/>
            <person name="Butcher S."/>
            <person name="Manak J.R."/>
            <person name="Brown S.J."/>
        </authorList>
    </citation>
    <scope>GENOME REANNOTATION</scope>
    <source>
        <strain evidence="2 3">Georgia GA2</strain>
    </source>
</reference>
<feature type="signal peptide" evidence="1">
    <location>
        <begin position="1"/>
        <end position="16"/>
    </location>
</feature>